<keyword evidence="4" id="KW-1185">Reference proteome</keyword>
<feature type="compositionally biased region" description="Low complexity" evidence="2">
    <location>
        <begin position="1236"/>
        <end position="1246"/>
    </location>
</feature>
<feature type="region of interest" description="Disordered" evidence="2">
    <location>
        <begin position="1236"/>
        <end position="1291"/>
    </location>
</feature>
<evidence type="ECO:0000313" key="4">
    <source>
        <dbReference type="Proteomes" id="UP000383932"/>
    </source>
</evidence>
<feature type="region of interest" description="Disordered" evidence="2">
    <location>
        <begin position="722"/>
        <end position="746"/>
    </location>
</feature>
<dbReference type="PANTHER" id="PTHR23159:SF31">
    <property type="entry name" value="CENTROSOME-ASSOCIATED PROTEIN CEP250 ISOFORM X1"/>
    <property type="match status" value="1"/>
</dbReference>
<dbReference type="EMBL" id="SSOP01000009">
    <property type="protein sequence ID" value="KAB5595479.1"/>
    <property type="molecule type" value="Genomic_DNA"/>
</dbReference>
<feature type="region of interest" description="Disordered" evidence="2">
    <location>
        <begin position="542"/>
        <end position="578"/>
    </location>
</feature>
<proteinExistence type="predicted"/>
<dbReference type="Proteomes" id="UP000383932">
    <property type="component" value="Unassembled WGS sequence"/>
</dbReference>
<dbReference type="OrthoDB" id="4088568at2759"/>
<feature type="compositionally biased region" description="Low complexity" evidence="2">
    <location>
        <begin position="1263"/>
        <end position="1272"/>
    </location>
</feature>
<feature type="compositionally biased region" description="Polar residues" evidence="2">
    <location>
        <begin position="608"/>
        <end position="624"/>
    </location>
</feature>
<name>A0A5N5QV28_9AGAM</name>
<dbReference type="PANTHER" id="PTHR23159">
    <property type="entry name" value="CENTROSOMAL PROTEIN 2"/>
    <property type="match status" value="1"/>
</dbReference>
<feature type="compositionally biased region" description="Pro residues" evidence="2">
    <location>
        <begin position="223"/>
        <end position="238"/>
    </location>
</feature>
<protein>
    <submittedName>
        <fullName evidence="3">Uncharacterized protein</fullName>
    </submittedName>
</protein>
<feature type="region of interest" description="Disordered" evidence="2">
    <location>
        <begin position="220"/>
        <end position="242"/>
    </location>
</feature>
<gene>
    <name evidence="3" type="ORF">CTheo_1156</name>
</gene>
<feature type="region of interest" description="Disordered" evidence="2">
    <location>
        <begin position="606"/>
        <end position="705"/>
    </location>
</feature>
<keyword evidence="1" id="KW-0175">Coiled coil</keyword>
<comment type="caution">
    <text evidence="3">The sequence shown here is derived from an EMBL/GenBank/DDBJ whole genome shotgun (WGS) entry which is preliminary data.</text>
</comment>
<reference evidence="3 4" key="1">
    <citation type="journal article" date="2019" name="Fungal Biol. Biotechnol.">
        <title>Draft genome sequence of fastidious pathogen Ceratobasidium theobromae, which causes vascular-streak dieback in Theobroma cacao.</title>
        <authorList>
            <person name="Ali S.S."/>
            <person name="Asman A."/>
            <person name="Shao J."/>
            <person name="Firmansyah A.P."/>
            <person name="Susilo A.W."/>
            <person name="Rosmana A."/>
            <person name="McMahon P."/>
            <person name="Junaid M."/>
            <person name="Guest D."/>
            <person name="Kheng T.Y."/>
            <person name="Meinhardt L.W."/>
            <person name="Bailey B.A."/>
        </authorList>
    </citation>
    <scope>NUCLEOTIDE SEQUENCE [LARGE SCALE GENOMIC DNA]</scope>
    <source>
        <strain evidence="3 4">CT2</strain>
    </source>
</reference>
<sequence length="1341" mass="143135">MSITVTPTLPNYESFLTTGRYISSVSGLADYLVSHCKIDGYINLSRAHALGTTDTITFVYEQGQCWATGHFTGNGERDADWRTRTLFKRRERTAVEVISSLLKEIASEGHLFIAVNCKTYLDRPADDAGHPVSCLRRGGAGAEKRAAFVGEAQVLRSMGARVPTSVPAGELAVVQLDPASLLKWRGVEESKLCWDPEALSQRPPPPIHFKATMATIRISAASPSPPTSPSPRTPPPVSPLTSSILRANGTIADLSRTLSELSTVDFQPPEETRPVDVSCCCKNPDCPVSRAWADAERKLISFFQLQTEVGQALLQRHEAFERRHDALVKQNESQTEHIATLNATNAALQEQLGGQTRLQRQLAQAQLNLEAADASNRALTTELKDARASVSRLSAANARGIGLDNKLRTVVEERDDLRREVTEANNRAKMWEERANEAGSRSRKLQAELAQLREDADSIRLSRSEISNDILEDARARLQMLQSTLGQISITSDDPEVTRMLEALVADNEALKRDAAELQNMFAESREDVRMLQEEIAEMRARGEGGQEPLAEDATDMSFTRSTPPPYNPLPLGHGRNASLASTTRSGWAASFASHANSPRAAAFAQLDSRNGPQSPSVAGSTHSPRAASFSGHPNRLISPSASRMSRRISSPRGIPPLVIPQMRRRGVQGPRSTDGALPADDDAESENPLSAGSNALYSPRGLVPPSDRYRRASAVNSLISTPLPSSAEADDSEDQTRVNPIDLGANGTAKITGNVGVVDLAANEPETPERPKPLRRPLMLLSRSKGIQTDEPATAPPVIIHSHSSTPPVTTHSHPPTPAPIPSPRAGSITLTASDAPSSPIMGPPPPLNAEHLASLLARLQQADVRGLTARLKRQNLAGADLSHISRTTLKSIAVDVRTELGGAKGALGRTVRDMMGEIITLRGVVNDVVLDPNAIVRVREEAFAGIGVPGSESAAGLGGVVERGRQKLLKSQSAAMGWIAAPISKLFGAATESEEAGLVGGKKRVAPRVAPAIATSTTTVNVEFAHTGTRRAVSTMAIAPDTTVAPVPTDAPTTRESSRGPADHDLRKEQLRGIFAGSQAQVVRERERVESWVVLPRVNSRRGVRAAKSTMNLNSGDATVRVREAPDLHRLSRNVDAVIDAPQGLTGQAQLLERALRPRGLSDSSIRSTFVAHGQETIGRNPTHCMLTPAGAVTQLATSPGAHLGVGGMAVLSPPPQVLKNELSFNVSSVVYASTSTSGSTSTSPARAIPARKSTGPTSISNPGTGPSSASGGGMESVPGSLVSRSRAKQRSLWTGLGMMTDDEDSFQVGSFKEGVTFGTSLVRHRHRRSGRGASEDVV</sequence>
<evidence type="ECO:0000313" key="3">
    <source>
        <dbReference type="EMBL" id="KAB5595479.1"/>
    </source>
</evidence>
<feature type="compositionally biased region" description="Low complexity" evidence="2">
    <location>
        <begin position="1045"/>
        <end position="1056"/>
    </location>
</feature>
<organism evidence="3 4">
    <name type="scientific">Ceratobasidium theobromae</name>
    <dbReference type="NCBI Taxonomy" id="1582974"/>
    <lineage>
        <taxon>Eukaryota</taxon>
        <taxon>Fungi</taxon>
        <taxon>Dikarya</taxon>
        <taxon>Basidiomycota</taxon>
        <taxon>Agaricomycotina</taxon>
        <taxon>Agaricomycetes</taxon>
        <taxon>Cantharellales</taxon>
        <taxon>Ceratobasidiaceae</taxon>
        <taxon>Ceratobasidium</taxon>
    </lineage>
</organism>
<feature type="region of interest" description="Disordered" evidence="2">
    <location>
        <begin position="1045"/>
        <end position="1065"/>
    </location>
</feature>
<evidence type="ECO:0000256" key="2">
    <source>
        <dbReference type="SAM" id="MobiDB-lite"/>
    </source>
</evidence>
<evidence type="ECO:0000256" key="1">
    <source>
        <dbReference type="SAM" id="Coils"/>
    </source>
</evidence>
<feature type="coiled-coil region" evidence="1">
    <location>
        <begin position="501"/>
        <end position="542"/>
    </location>
</feature>
<feature type="coiled-coil region" evidence="1">
    <location>
        <begin position="331"/>
        <end position="462"/>
    </location>
</feature>
<feature type="compositionally biased region" description="Polar residues" evidence="2">
    <location>
        <begin position="688"/>
        <end position="697"/>
    </location>
</feature>
<accession>A0A5N5QV28</accession>